<name>A0A2N5D2I3_9CAUL</name>
<reference evidence="2 3" key="1">
    <citation type="submission" date="2017-12" db="EMBL/GenBank/DDBJ databases">
        <title>The genome sequence of Caulobacter sp. 410.</title>
        <authorList>
            <person name="Gao J."/>
            <person name="Mao X."/>
            <person name="Sun J."/>
        </authorList>
    </citation>
    <scope>NUCLEOTIDE SEQUENCE [LARGE SCALE GENOMIC DNA]</scope>
    <source>
        <strain evidence="2 3">410</strain>
    </source>
</reference>
<evidence type="ECO:0000313" key="3">
    <source>
        <dbReference type="Proteomes" id="UP000234479"/>
    </source>
</evidence>
<feature type="compositionally biased region" description="Basic and acidic residues" evidence="1">
    <location>
        <begin position="30"/>
        <end position="41"/>
    </location>
</feature>
<protein>
    <submittedName>
        <fullName evidence="2">Uncharacterized protein</fullName>
    </submittedName>
</protein>
<organism evidence="2 3">
    <name type="scientific">Caulobacter zeae</name>
    <dbReference type="NCBI Taxonomy" id="2055137"/>
    <lineage>
        <taxon>Bacteria</taxon>
        <taxon>Pseudomonadati</taxon>
        <taxon>Pseudomonadota</taxon>
        <taxon>Alphaproteobacteria</taxon>
        <taxon>Caulobacterales</taxon>
        <taxon>Caulobacteraceae</taxon>
        <taxon>Caulobacter</taxon>
    </lineage>
</organism>
<gene>
    <name evidence="2" type="ORF">SGCZBJ_22840</name>
</gene>
<feature type="region of interest" description="Disordered" evidence="1">
    <location>
        <begin position="22"/>
        <end position="64"/>
    </location>
</feature>
<dbReference type="AlphaFoldDB" id="A0A2N5D2I3"/>
<dbReference type="Proteomes" id="UP000234479">
    <property type="component" value="Unassembled WGS sequence"/>
</dbReference>
<proteinExistence type="predicted"/>
<evidence type="ECO:0000256" key="1">
    <source>
        <dbReference type="SAM" id="MobiDB-lite"/>
    </source>
</evidence>
<accession>A0A2N5D2I3</accession>
<comment type="caution">
    <text evidence="2">The sequence shown here is derived from an EMBL/GenBank/DDBJ whole genome shotgun (WGS) entry which is preliminary data.</text>
</comment>
<evidence type="ECO:0000313" key="2">
    <source>
        <dbReference type="EMBL" id="PLR20298.1"/>
    </source>
</evidence>
<dbReference type="EMBL" id="PJRS01000046">
    <property type="protein sequence ID" value="PLR20298.1"/>
    <property type="molecule type" value="Genomic_DNA"/>
</dbReference>
<keyword evidence="3" id="KW-1185">Reference proteome</keyword>
<sequence length="64" mass="7344">MSTLLYRYYLNRYYCLPHKQTFAPHRRHPGRSEAESRDPGATRKAVQPQAKGPPAHCRRPLGPG</sequence>